<gene>
    <name evidence="2" type="ORF">ABZP26_18200</name>
</gene>
<dbReference type="InterPro" id="IPR050708">
    <property type="entry name" value="T6SS_VgrG/RHS"/>
</dbReference>
<feature type="domain" description="Bacterial toxin 46" evidence="1">
    <location>
        <begin position="125"/>
        <end position="258"/>
    </location>
</feature>
<dbReference type="PANTHER" id="PTHR32305">
    <property type="match status" value="1"/>
</dbReference>
<evidence type="ECO:0000313" key="2">
    <source>
        <dbReference type="EMBL" id="XDH89856.1"/>
    </source>
</evidence>
<protein>
    <submittedName>
        <fullName evidence="2">Polymorphic toxin type 46 domain-containing protein</fullName>
    </submittedName>
</protein>
<dbReference type="Pfam" id="PF15538">
    <property type="entry name" value="Ntox46"/>
    <property type="match status" value="1"/>
</dbReference>
<evidence type="ECO:0000259" key="1">
    <source>
        <dbReference type="Pfam" id="PF15538"/>
    </source>
</evidence>
<dbReference type="PANTHER" id="PTHR32305:SF15">
    <property type="entry name" value="PROTEIN RHSA-RELATED"/>
    <property type="match status" value="1"/>
</dbReference>
<sequence length="262" mass="30021">MYYYHLDQLNTPRFVTNNKTEVVWENQADVYGYEESEANTTNSFTQPIRFQGQYLDIESGLHYNRYRYYSPKQQRFINQDPIGLVGGINHYQYAPNPVNWVDPFGLSCKEGEQEETPIADTIKQRKLVAFEFYKSQGFKEEDIPSHLTGIDFAHPVEKVMIESGQVFYQFQSPGAPQGNYYSDDPNITPTQLGISPMGTNRALNSIEPKIKGVYIAQEDTPALRSRAKAVDDFWSVRGESYPTEGGGTQYFTANKLAFKKKR</sequence>
<organism evidence="2">
    <name type="scientific">Pseudoalteromonas sp. SD03</name>
    <dbReference type="NCBI Taxonomy" id="3231719"/>
    <lineage>
        <taxon>Bacteria</taxon>
        <taxon>Pseudomonadati</taxon>
        <taxon>Pseudomonadota</taxon>
        <taxon>Gammaproteobacteria</taxon>
        <taxon>Alteromonadales</taxon>
        <taxon>Pseudoalteromonadaceae</taxon>
        <taxon>Pseudoalteromonas</taxon>
    </lineage>
</organism>
<dbReference type="InterPro" id="IPR028238">
    <property type="entry name" value="Ntox46"/>
</dbReference>
<reference evidence="2" key="1">
    <citation type="submission" date="2024-07" db="EMBL/GenBank/DDBJ databases">
        <authorList>
            <person name="Jiang Y."/>
            <person name="Qin Q."/>
        </authorList>
    </citation>
    <scope>NUCLEOTIDE SEQUENCE</scope>
    <source>
        <strain evidence="2">SD03</strain>
    </source>
</reference>
<accession>A0AB39AWJ6</accession>
<name>A0AB39AWJ6_9GAMM</name>
<dbReference type="InterPro" id="IPR022385">
    <property type="entry name" value="Rhs_assc_core"/>
</dbReference>
<dbReference type="Gene3D" id="2.180.10.10">
    <property type="entry name" value="RHS repeat-associated core"/>
    <property type="match status" value="1"/>
</dbReference>
<dbReference type="AlphaFoldDB" id="A0AB39AWJ6"/>
<proteinExistence type="predicted"/>
<dbReference type="EMBL" id="CP162515">
    <property type="protein sequence ID" value="XDH89856.1"/>
    <property type="molecule type" value="Genomic_DNA"/>
</dbReference>
<dbReference type="RefSeq" id="WP_273001933.1">
    <property type="nucleotide sequence ID" value="NZ_CP162515.1"/>
</dbReference>
<dbReference type="PRINTS" id="PR00394">
    <property type="entry name" value="RHSPROTEIN"/>
</dbReference>
<dbReference type="NCBIfam" id="TIGR03696">
    <property type="entry name" value="Rhs_assc_core"/>
    <property type="match status" value="1"/>
</dbReference>